<organism evidence="7 8">
    <name type="scientific">Macrococcus epidermidis</name>
    <dbReference type="NCBI Taxonomy" id="1902580"/>
    <lineage>
        <taxon>Bacteria</taxon>
        <taxon>Bacillati</taxon>
        <taxon>Bacillota</taxon>
        <taxon>Bacilli</taxon>
        <taxon>Bacillales</taxon>
        <taxon>Staphylococcaceae</taxon>
        <taxon>Macrococcus</taxon>
    </lineage>
</organism>
<protein>
    <submittedName>
        <fullName evidence="7">Iron export ABC transporter permease subunit FetB</fullName>
    </submittedName>
</protein>
<accession>A0A327ZVJ4</accession>
<dbReference type="AlphaFoldDB" id="A0A327ZVJ4"/>
<gene>
    <name evidence="7" type="ORF">BHU61_01640</name>
</gene>
<dbReference type="PANTHER" id="PTHR30028:SF0">
    <property type="entry name" value="PROTEIN ALUMINUM SENSITIVE 3"/>
    <property type="match status" value="1"/>
</dbReference>
<evidence type="ECO:0000313" key="8">
    <source>
        <dbReference type="Proteomes" id="UP000249808"/>
    </source>
</evidence>
<dbReference type="GO" id="GO:0005886">
    <property type="term" value="C:plasma membrane"/>
    <property type="evidence" value="ECO:0007669"/>
    <property type="project" value="TreeGrafter"/>
</dbReference>
<dbReference type="Proteomes" id="UP000249808">
    <property type="component" value="Unassembled WGS sequence"/>
</dbReference>
<keyword evidence="5 6" id="KW-0472">Membrane</keyword>
<evidence type="ECO:0000256" key="6">
    <source>
        <dbReference type="SAM" id="Phobius"/>
    </source>
</evidence>
<reference evidence="7 8" key="1">
    <citation type="journal article" date="2018" name="Front. Microbiol.">
        <title>Description and Comparative Genomics of Macrococcus caseolyticus subsp. hominis subsp. nov., Macrococcus goetzii sp. nov., Macrococcus epidermidis sp. nov., and Macrococcus bohemicus sp. nov., Novel Macrococci From Human Clinical Material With Virulence Potential and Suspected Uptake of Foreign DNA by Natural Transformation.</title>
        <authorList>
            <person name="Maslanova I."/>
            <person name="Wertheimer Z."/>
            <person name="Sedlacek I."/>
            <person name="Svec P."/>
            <person name="Indrakova A."/>
            <person name="Kovarovic V."/>
            <person name="Schumann P."/>
            <person name="Sproer C."/>
            <person name="Kralova S."/>
            <person name="Sedo O."/>
            <person name="Kristofova L."/>
            <person name="Vrbovska V."/>
            <person name="Fuzik T."/>
            <person name="Petras P."/>
            <person name="Zdrahal Z."/>
            <person name="Ruzickova V."/>
            <person name="Doskar J."/>
            <person name="Pantucek R."/>
        </authorList>
    </citation>
    <scope>NUCLEOTIDE SEQUENCE [LARGE SCALE GENOMIC DNA]</scope>
    <source>
        <strain evidence="7 8">01/688</strain>
    </source>
</reference>
<feature type="transmembrane region" description="Helical" evidence="6">
    <location>
        <begin position="31"/>
        <end position="53"/>
    </location>
</feature>
<feature type="transmembrane region" description="Helical" evidence="6">
    <location>
        <begin position="59"/>
        <end position="77"/>
    </location>
</feature>
<keyword evidence="8" id="KW-1185">Reference proteome</keyword>
<dbReference type="InterPro" id="IPR005226">
    <property type="entry name" value="UPF0014_fam"/>
</dbReference>
<evidence type="ECO:0000256" key="1">
    <source>
        <dbReference type="ARBA" id="ARBA00004141"/>
    </source>
</evidence>
<feature type="transmembrane region" description="Helical" evidence="6">
    <location>
        <begin position="6"/>
        <end position="24"/>
    </location>
</feature>
<evidence type="ECO:0000256" key="4">
    <source>
        <dbReference type="ARBA" id="ARBA00022989"/>
    </source>
</evidence>
<comment type="similarity">
    <text evidence="2">Belongs to the UPF0014 family.</text>
</comment>
<dbReference type="PANTHER" id="PTHR30028">
    <property type="entry name" value="UPF0014 INNER MEMBRANE PROTEIN YBBM-RELATED"/>
    <property type="match status" value="1"/>
</dbReference>
<comment type="subcellular location">
    <subcellularLocation>
        <location evidence="1">Membrane</location>
        <topology evidence="1">Multi-pass membrane protein</topology>
    </subcellularLocation>
</comment>
<name>A0A327ZVJ4_9STAP</name>
<keyword evidence="4 6" id="KW-1133">Transmembrane helix</keyword>
<evidence type="ECO:0000313" key="7">
    <source>
        <dbReference type="EMBL" id="RAK46177.1"/>
    </source>
</evidence>
<proteinExistence type="inferred from homology"/>
<dbReference type="Pfam" id="PF03649">
    <property type="entry name" value="UPF0014"/>
    <property type="match status" value="1"/>
</dbReference>
<feature type="transmembrane region" description="Helical" evidence="6">
    <location>
        <begin position="214"/>
        <end position="236"/>
    </location>
</feature>
<evidence type="ECO:0000256" key="3">
    <source>
        <dbReference type="ARBA" id="ARBA00022692"/>
    </source>
</evidence>
<evidence type="ECO:0000256" key="2">
    <source>
        <dbReference type="ARBA" id="ARBA00005268"/>
    </source>
</evidence>
<evidence type="ECO:0000256" key="5">
    <source>
        <dbReference type="ARBA" id="ARBA00023136"/>
    </source>
</evidence>
<feature type="transmembrane region" description="Helical" evidence="6">
    <location>
        <begin position="117"/>
        <end position="137"/>
    </location>
</feature>
<keyword evidence="3 6" id="KW-0812">Transmembrane</keyword>
<feature type="transmembrane region" description="Helical" evidence="6">
    <location>
        <begin position="89"/>
        <end position="111"/>
    </location>
</feature>
<dbReference type="RefSeq" id="WP_111714333.1">
    <property type="nucleotide sequence ID" value="NZ_CP073819.1"/>
</dbReference>
<dbReference type="EMBL" id="PZJH01000001">
    <property type="protein sequence ID" value="RAK46177.1"/>
    <property type="molecule type" value="Genomic_DNA"/>
</dbReference>
<comment type="caution">
    <text evidence="7">The sequence shown here is derived from an EMBL/GenBank/DDBJ whole genome shotgun (WGS) entry which is preliminary data.</text>
</comment>
<sequence>MTLTQLALTLIFVLIPLVLSYTLKLGLEKDIIIATIRSTIQLIFIGYLLTFVFDGNHPIYILLMILLMITAATQNIIKKGKGIKGITWKIVLTLITVEVVTQTILLGFHIIPFEARYVIPISGMMIGNAMVLSLLFLNRFLSELDQNEEQIELILSLGGNPKQAIHRVLMASIKNSMIPTIESQKTMGLVQLPGMMSGQIIGGADPIVAAQFQLLILFLLLTAATLSSVMVGFLSYPTLFNDKQQFIGKYYNTEKNA</sequence>